<accession>A0ABS7FYP3</accession>
<dbReference type="GO" id="GO:0004386">
    <property type="term" value="F:helicase activity"/>
    <property type="evidence" value="ECO:0007669"/>
    <property type="project" value="UniProtKB-KW"/>
</dbReference>
<evidence type="ECO:0000313" key="2">
    <source>
        <dbReference type="EMBL" id="MBW8485557.1"/>
    </source>
</evidence>
<feature type="compositionally biased region" description="Basic and acidic residues" evidence="1">
    <location>
        <begin position="156"/>
        <end position="170"/>
    </location>
</feature>
<evidence type="ECO:0000313" key="3">
    <source>
        <dbReference type="Proteomes" id="UP000774570"/>
    </source>
</evidence>
<dbReference type="Proteomes" id="UP000774570">
    <property type="component" value="Unassembled WGS sequence"/>
</dbReference>
<feature type="region of interest" description="Disordered" evidence="1">
    <location>
        <begin position="83"/>
        <end position="110"/>
    </location>
</feature>
<feature type="compositionally biased region" description="Low complexity" evidence="1">
    <location>
        <begin position="1"/>
        <end position="12"/>
    </location>
</feature>
<name>A0ABS7FYP3_9ACTN</name>
<keyword evidence="3" id="KW-1185">Reference proteome</keyword>
<proteinExistence type="predicted"/>
<keyword evidence="2" id="KW-0547">Nucleotide-binding</keyword>
<keyword evidence="2" id="KW-0347">Helicase</keyword>
<keyword evidence="2" id="KW-0067">ATP-binding</keyword>
<feature type="region of interest" description="Disordered" evidence="1">
    <location>
        <begin position="1"/>
        <end position="41"/>
    </location>
</feature>
<organism evidence="2 3">
    <name type="scientific">Actinomadura parmotrematis</name>
    <dbReference type="NCBI Taxonomy" id="2864039"/>
    <lineage>
        <taxon>Bacteria</taxon>
        <taxon>Bacillati</taxon>
        <taxon>Actinomycetota</taxon>
        <taxon>Actinomycetes</taxon>
        <taxon>Streptosporangiales</taxon>
        <taxon>Thermomonosporaceae</taxon>
        <taxon>Actinomadura</taxon>
    </lineage>
</organism>
<protein>
    <submittedName>
        <fullName evidence="2">Helicase</fullName>
    </submittedName>
</protein>
<evidence type="ECO:0000256" key="1">
    <source>
        <dbReference type="SAM" id="MobiDB-lite"/>
    </source>
</evidence>
<dbReference type="EMBL" id="JAIBOA010000016">
    <property type="protein sequence ID" value="MBW8485557.1"/>
    <property type="molecule type" value="Genomic_DNA"/>
</dbReference>
<keyword evidence="2" id="KW-0378">Hydrolase</keyword>
<reference evidence="2 3" key="1">
    <citation type="submission" date="2021-07" db="EMBL/GenBank/DDBJ databases">
        <title>Actinomadura sp. PM05-2 isolated from lichen.</title>
        <authorList>
            <person name="Somphong A."/>
            <person name="Phongsopitanun W."/>
            <person name="Tanasupawat S."/>
            <person name="Peongsungnone V."/>
        </authorList>
    </citation>
    <scope>NUCLEOTIDE SEQUENCE [LARGE SCALE GENOMIC DNA]</scope>
    <source>
        <strain evidence="2 3">PM05-2</strain>
    </source>
</reference>
<comment type="caution">
    <text evidence="2">The sequence shown here is derived from an EMBL/GenBank/DDBJ whole genome shotgun (WGS) entry which is preliminary data.</text>
</comment>
<sequence>MSDSNGGAALPGGTPPTGEDPHPLDGPQHFSGAASHAVRDELQTLIERDLLGPWDGPHEKFRSRAMGPRERYLVGMLGPRPPAIPTADAAGDVPDGEASAAGGGEADLPDITSPQALGRMWASSMGLSFCVAADVDAVAVRAAWGRYEQREEEDDDGKKTRPWTREPEQYDRTVDLTADGAQRIPLLAASADGPGVHLRVAVRTRDGRRTVEIALLNQQTEPDSNKDTAWIFQPRLTVTARDGAAPVFLPVD</sequence>
<feature type="region of interest" description="Disordered" evidence="1">
    <location>
        <begin position="148"/>
        <end position="170"/>
    </location>
</feature>
<gene>
    <name evidence="2" type="ORF">K1Y72_24465</name>
</gene>
<feature type="non-terminal residue" evidence="2">
    <location>
        <position position="252"/>
    </location>
</feature>